<proteinExistence type="predicted"/>
<protein>
    <submittedName>
        <fullName evidence="2">Uncharacterized protein</fullName>
    </submittedName>
</protein>
<keyword evidence="3" id="KW-1185">Reference proteome</keyword>
<dbReference type="Proteomes" id="UP000799750">
    <property type="component" value="Unassembled WGS sequence"/>
</dbReference>
<dbReference type="AlphaFoldDB" id="A0A6A6REE4"/>
<dbReference type="EMBL" id="MU004181">
    <property type="protein sequence ID" value="KAF2503049.1"/>
    <property type="molecule type" value="Genomic_DNA"/>
</dbReference>
<evidence type="ECO:0000313" key="3">
    <source>
        <dbReference type="Proteomes" id="UP000799750"/>
    </source>
</evidence>
<evidence type="ECO:0000313" key="2">
    <source>
        <dbReference type="EMBL" id="KAF2503049.1"/>
    </source>
</evidence>
<feature type="compositionally biased region" description="Low complexity" evidence="1">
    <location>
        <begin position="608"/>
        <end position="623"/>
    </location>
</feature>
<organism evidence="2 3">
    <name type="scientific">Lophium mytilinum</name>
    <dbReference type="NCBI Taxonomy" id="390894"/>
    <lineage>
        <taxon>Eukaryota</taxon>
        <taxon>Fungi</taxon>
        <taxon>Dikarya</taxon>
        <taxon>Ascomycota</taxon>
        <taxon>Pezizomycotina</taxon>
        <taxon>Dothideomycetes</taxon>
        <taxon>Pleosporomycetidae</taxon>
        <taxon>Mytilinidiales</taxon>
        <taxon>Mytilinidiaceae</taxon>
        <taxon>Lophium</taxon>
    </lineage>
</organism>
<name>A0A6A6REE4_9PEZI</name>
<reference evidence="2" key="1">
    <citation type="journal article" date="2020" name="Stud. Mycol.">
        <title>101 Dothideomycetes genomes: a test case for predicting lifestyles and emergence of pathogens.</title>
        <authorList>
            <person name="Haridas S."/>
            <person name="Albert R."/>
            <person name="Binder M."/>
            <person name="Bloem J."/>
            <person name="Labutti K."/>
            <person name="Salamov A."/>
            <person name="Andreopoulos B."/>
            <person name="Baker S."/>
            <person name="Barry K."/>
            <person name="Bills G."/>
            <person name="Bluhm B."/>
            <person name="Cannon C."/>
            <person name="Castanera R."/>
            <person name="Culley D."/>
            <person name="Daum C."/>
            <person name="Ezra D."/>
            <person name="Gonzalez J."/>
            <person name="Henrissat B."/>
            <person name="Kuo A."/>
            <person name="Liang C."/>
            <person name="Lipzen A."/>
            <person name="Lutzoni F."/>
            <person name="Magnuson J."/>
            <person name="Mondo S."/>
            <person name="Nolan M."/>
            <person name="Ohm R."/>
            <person name="Pangilinan J."/>
            <person name="Park H.-J."/>
            <person name="Ramirez L."/>
            <person name="Alfaro M."/>
            <person name="Sun H."/>
            <person name="Tritt A."/>
            <person name="Yoshinaga Y."/>
            <person name="Zwiers L.-H."/>
            <person name="Turgeon B."/>
            <person name="Goodwin S."/>
            <person name="Spatafora J."/>
            <person name="Crous P."/>
            <person name="Grigoriev I."/>
        </authorList>
    </citation>
    <scope>NUCLEOTIDE SEQUENCE</scope>
    <source>
        <strain evidence="2">CBS 269.34</strain>
    </source>
</reference>
<gene>
    <name evidence="2" type="ORF">BU16DRAFT_555077</name>
</gene>
<sequence length="1009" mass="113442">MGSSLLRRFVLQRSFLSAPRCFSSSAAALPQPIEPQEKPDLWSYFGGSKYCRTVVVSSQLDSIQPKHLLMQIERLPSRNRTESPFLVLFLTPTFAHWLSDDQTFLCTALRRLLHFDFRDSHLERSYHALVAVVDRLPVPAYPGRGYKKGQQSTSTSPSPPFSEIGFEGMAYALLDEGQLLTSHLEALHEPMGEVLRQKPGTINIHIDASVASASLTPMPRSVLQLPLANTIFHTGHPSTMFLTSWRKEKGSKDLNLISKEHLQHGSFAWPDLHNYGLQSASLSVPLTPITIPRRIEAGMGNIIRRIQGENSQSFTASQELEETVPRYFAAKNIPARAMKVWALVIPKNLIGPVTAELTSRFFGSDTAAEDVLDLNAAFQELWKNDRPVWNDAVSFAISHGARLHRVLSGGGGWGKKAGLLSLDPETSYDDPTLTSSDSEIDMLELFDVEKSALKEVAEPGEFIQFFVPGPEDIGTLKREVSKHLDDPQTFPVYLELGTIPSTVDHIPDIEQQSRAPIERIENSIHVFRGHFGALSEGGMSIVRGDFDGKQEVQIRSKIDVALSRFTALQFFKKDEVSAMLDMRTLRMAENIAKKAERTAKIEARTASRKLSGSASRTSSKSTSIRKLASALTTQSVRFSHEDDNTIDAEHQGHDVEVSEDAPEIPFRNPAIRTTTSPNRDLKNLLKLRIRRSPFKRVRGQRIGSPLASLDSEVKFTRRARGVVTRRVKTAPALPVKNVSEKKSKIRYHVLGTRWIVHEDTRKERIRQRRSGNKNVIVVKTPSAPPFEIRSYYAREKPKNRPRRRASKGMSRRTGEHPTRPVSHGLKSRLHQITGSVVPEQARREVFTAVWERRLKGASERGRAMPSANDKDVLMVKVPIQGEDGKDSREISHGGSLRAQWFQGNRDRIRTIEHSDVPPETLGRTRSIRPSPRNSYGKDKSSQPVRKMLTNRTNRLRLIKNFSLRRNRPRKVLAIGSSLEQKGRRISDPEVAQLIDEVESWLAWDAKPPS</sequence>
<accession>A0A6A6REE4</accession>
<evidence type="ECO:0000256" key="1">
    <source>
        <dbReference type="SAM" id="MobiDB-lite"/>
    </source>
</evidence>
<feature type="region of interest" description="Disordered" evidence="1">
    <location>
        <begin position="602"/>
        <end position="623"/>
    </location>
</feature>
<feature type="region of interest" description="Disordered" evidence="1">
    <location>
        <begin position="792"/>
        <end position="825"/>
    </location>
</feature>
<dbReference type="OrthoDB" id="1744869at2759"/>
<feature type="region of interest" description="Disordered" evidence="1">
    <location>
        <begin position="908"/>
        <end position="948"/>
    </location>
</feature>
<feature type="compositionally biased region" description="Basic residues" evidence="1">
    <location>
        <begin position="799"/>
        <end position="810"/>
    </location>
</feature>